<feature type="compositionally biased region" description="Basic residues" evidence="1">
    <location>
        <begin position="51"/>
        <end position="74"/>
    </location>
</feature>
<dbReference type="AlphaFoldDB" id="A0A7W7WRG6"/>
<dbReference type="EMBL" id="JACHJW010000001">
    <property type="protein sequence ID" value="MBB4960904.1"/>
    <property type="molecule type" value="Genomic_DNA"/>
</dbReference>
<accession>A0A7W7WRG6</accession>
<evidence type="ECO:0000313" key="3">
    <source>
        <dbReference type="Proteomes" id="UP000578819"/>
    </source>
</evidence>
<feature type="region of interest" description="Disordered" evidence="1">
    <location>
        <begin position="1"/>
        <end position="74"/>
    </location>
</feature>
<evidence type="ECO:0000256" key="1">
    <source>
        <dbReference type="SAM" id="MobiDB-lite"/>
    </source>
</evidence>
<comment type="caution">
    <text evidence="2">The sequence shown here is derived from an EMBL/GenBank/DDBJ whole genome shotgun (WGS) entry which is preliminary data.</text>
</comment>
<evidence type="ECO:0000313" key="2">
    <source>
        <dbReference type="EMBL" id="MBB4960904.1"/>
    </source>
</evidence>
<gene>
    <name evidence="2" type="ORF">FHR38_004637</name>
</gene>
<protein>
    <submittedName>
        <fullName evidence="2">Uncharacterized protein</fullName>
    </submittedName>
</protein>
<keyword evidence="3" id="KW-1185">Reference proteome</keyword>
<dbReference type="Proteomes" id="UP000578819">
    <property type="component" value="Unassembled WGS sequence"/>
</dbReference>
<feature type="compositionally biased region" description="Low complexity" evidence="1">
    <location>
        <begin position="28"/>
        <end position="40"/>
    </location>
</feature>
<name>A0A7W7WRG6_9ACTN</name>
<sequence length="74" mass="8292">MPRQRTGGHDREGVVVLPEPTGPDHAVTMGAPPTMGTPPTCRTDRPGWAGAHRHGAVRPRQRINRRERPPRRWC</sequence>
<proteinExistence type="predicted"/>
<organism evidence="2 3">
    <name type="scientific">Micromonospora polyrhachis</name>
    <dbReference type="NCBI Taxonomy" id="1282883"/>
    <lineage>
        <taxon>Bacteria</taxon>
        <taxon>Bacillati</taxon>
        <taxon>Actinomycetota</taxon>
        <taxon>Actinomycetes</taxon>
        <taxon>Micromonosporales</taxon>
        <taxon>Micromonosporaceae</taxon>
        <taxon>Micromonospora</taxon>
    </lineage>
</organism>
<reference evidence="2 3" key="1">
    <citation type="submission" date="2020-08" db="EMBL/GenBank/DDBJ databases">
        <title>Sequencing the genomes of 1000 actinobacteria strains.</title>
        <authorList>
            <person name="Klenk H.-P."/>
        </authorList>
    </citation>
    <scope>NUCLEOTIDE SEQUENCE [LARGE SCALE GENOMIC DNA]</scope>
    <source>
        <strain evidence="2 3">DSM 45886</strain>
    </source>
</reference>